<keyword evidence="1" id="KW-0732">Signal</keyword>
<keyword evidence="3" id="KW-1185">Reference proteome</keyword>
<feature type="signal peptide" evidence="1">
    <location>
        <begin position="1"/>
        <end position="26"/>
    </location>
</feature>
<gene>
    <name evidence="2" type="ORF">DJ010_08440</name>
</gene>
<dbReference type="EMBL" id="QGDD01000003">
    <property type="protein sequence ID" value="PWN03144.1"/>
    <property type="molecule type" value="Genomic_DNA"/>
</dbReference>
<evidence type="ECO:0000313" key="2">
    <source>
        <dbReference type="EMBL" id="PWN03144.1"/>
    </source>
</evidence>
<evidence type="ECO:0000256" key="1">
    <source>
        <dbReference type="SAM" id="SignalP"/>
    </source>
</evidence>
<protein>
    <submittedName>
        <fullName evidence="2">Uncharacterized protein</fullName>
    </submittedName>
</protein>
<dbReference type="RefSeq" id="WP_109693234.1">
    <property type="nucleotide sequence ID" value="NZ_QGDD01000003.1"/>
</dbReference>
<dbReference type="Proteomes" id="UP000245507">
    <property type="component" value="Unassembled WGS sequence"/>
</dbReference>
<dbReference type="AlphaFoldDB" id="A0A316TLS0"/>
<reference evidence="2 3" key="1">
    <citation type="submission" date="2018-05" db="EMBL/GenBank/DDBJ databases">
        <title>Nocardioides silvaticus genome.</title>
        <authorList>
            <person name="Li C."/>
            <person name="Wang G."/>
        </authorList>
    </citation>
    <scope>NUCLEOTIDE SEQUENCE [LARGE SCALE GENOMIC DNA]</scope>
    <source>
        <strain evidence="2 3">CCTCC AB 2018079</strain>
    </source>
</reference>
<accession>A0A316TLS0</accession>
<evidence type="ECO:0000313" key="3">
    <source>
        <dbReference type="Proteomes" id="UP000245507"/>
    </source>
</evidence>
<proteinExistence type="predicted"/>
<sequence>MSARRSLALLTAVTALLLATVQTAVASPETTSVASGPAFASNAEPVVVPTTLTAEPVSASLGPFGSLRLFPRARLTITATGEPLSVYVSPGDPGREVVFSVNGKVICTSYVYGGLASCDKPRAALAVIRGGGYDAHFDGFAYTWPSGHSYFFLPSDAHGEFIG</sequence>
<comment type="caution">
    <text evidence="2">The sequence shown here is derived from an EMBL/GenBank/DDBJ whole genome shotgun (WGS) entry which is preliminary data.</text>
</comment>
<feature type="chain" id="PRO_5016344899" evidence="1">
    <location>
        <begin position="27"/>
        <end position="163"/>
    </location>
</feature>
<name>A0A316TLS0_9ACTN</name>
<organism evidence="2 3">
    <name type="scientific">Nocardioides silvaticus</name>
    <dbReference type="NCBI Taxonomy" id="2201891"/>
    <lineage>
        <taxon>Bacteria</taxon>
        <taxon>Bacillati</taxon>
        <taxon>Actinomycetota</taxon>
        <taxon>Actinomycetes</taxon>
        <taxon>Propionibacteriales</taxon>
        <taxon>Nocardioidaceae</taxon>
        <taxon>Nocardioides</taxon>
    </lineage>
</organism>